<keyword evidence="2 4" id="KW-0560">Oxidoreductase</keyword>
<dbReference type="PROSITE" id="PS00061">
    <property type="entry name" value="ADH_SHORT"/>
    <property type="match status" value="1"/>
</dbReference>
<reference evidence="4" key="1">
    <citation type="submission" date="2020-03" db="EMBL/GenBank/DDBJ databases">
        <authorList>
            <person name="Guo F."/>
        </authorList>
    </citation>
    <scope>NUCLEOTIDE SEQUENCE</scope>
    <source>
        <strain evidence="4">JCM 30134</strain>
    </source>
</reference>
<dbReference type="GO" id="GO:0047936">
    <property type="term" value="F:glucose 1-dehydrogenase [NAD(P)+] activity"/>
    <property type="evidence" value="ECO:0007669"/>
    <property type="project" value="UniProtKB-EC"/>
</dbReference>
<comment type="similarity">
    <text evidence="1">Belongs to the short-chain dehydrogenases/reductases (SDR) family.</text>
</comment>
<dbReference type="PANTHER" id="PTHR24321:SF11">
    <property type="entry name" value="BLR0893 PROTEIN"/>
    <property type="match status" value="1"/>
</dbReference>
<evidence type="ECO:0000313" key="4">
    <source>
        <dbReference type="EMBL" id="NHO65467.1"/>
    </source>
</evidence>
<gene>
    <name evidence="4" type="ORF">G8770_07935</name>
</gene>
<dbReference type="InterPro" id="IPR057326">
    <property type="entry name" value="KR_dom"/>
</dbReference>
<dbReference type="RefSeq" id="WP_167184409.1">
    <property type="nucleotide sequence ID" value="NZ_JAAONZ010000004.1"/>
</dbReference>
<dbReference type="InterPro" id="IPR002347">
    <property type="entry name" value="SDR_fam"/>
</dbReference>
<dbReference type="EMBL" id="JAAONZ010000004">
    <property type="protein sequence ID" value="NHO65467.1"/>
    <property type="molecule type" value="Genomic_DNA"/>
</dbReference>
<dbReference type="PANTHER" id="PTHR24321">
    <property type="entry name" value="DEHYDROGENASES, SHORT CHAIN"/>
    <property type="match status" value="1"/>
</dbReference>
<dbReference type="Gene3D" id="3.40.50.720">
    <property type="entry name" value="NAD(P)-binding Rossmann-like Domain"/>
    <property type="match status" value="1"/>
</dbReference>
<dbReference type="PRINTS" id="PR00080">
    <property type="entry name" value="SDRFAMILY"/>
</dbReference>
<protein>
    <submittedName>
        <fullName evidence="4">Glucose 1-dehydrogenase</fullName>
        <ecNumber evidence="4">1.1.1.47</ecNumber>
    </submittedName>
</protein>
<dbReference type="InterPro" id="IPR036291">
    <property type="entry name" value="NAD(P)-bd_dom_sf"/>
</dbReference>
<dbReference type="InterPro" id="IPR020904">
    <property type="entry name" value="Sc_DH/Rdtase_CS"/>
</dbReference>
<dbReference type="PRINTS" id="PR00081">
    <property type="entry name" value="GDHRDH"/>
</dbReference>
<feature type="domain" description="Ketoreductase" evidence="3">
    <location>
        <begin position="7"/>
        <end position="175"/>
    </location>
</feature>
<accession>A0A9E5MKJ7</accession>
<dbReference type="NCBIfam" id="NF005559">
    <property type="entry name" value="PRK07231.1"/>
    <property type="match status" value="1"/>
</dbReference>
<keyword evidence="5" id="KW-1185">Reference proteome</keyword>
<dbReference type="Proteomes" id="UP000787472">
    <property type="component" value="Unassembled WGS sequence"/>
</dbReference>
<evidence type="ECO:0000256" key="2">
    <source>
        <dbReference type="ARBA" id="ARBA00023002"/>
    </source>
</evidence>
<evidence type="ECO:0000259" key="3">
    <source>
        <dbReference type="SMART" id="SM00822"/>
    </source>
</evidence>
<dbReference type="EC" id="1.1.1.47" evidence="4"/>
<dbReference type="FunFam" id="3.40.50.720:FF:000084">
    <property type="entry name" value="Short-chain dehydrogenase reductase"/>
    <property type="match status" value="1"/>
</dbReference>
<comment type="caution">
    <text evidence="4">The sequence shown here is derived from an EMBL/GenBank/DDBJ whole genome shotgun (WGS) entry which is preliminary data.</text>
</comment>
<dbReference type="CDD" id="cd05233">
    <property type="entry name" value="SDR_c"/>
    <property type="match status" value="1"/>
</dbReference>
<proteinExistence type="inferred from homology"/>
<dbReference type="SMART" id="SM00822">
    <property type="entry name" value="PKS_KR"/>
    <property type="match status" value="1"/>
</dbReference>
<dbReference type="AlphaFoldDB" id="A0A9E5MKJ7"/>
<evidence type="ECO:0000313" key="5">
    <source>
        <dbReference type="Proteomes" id="UP000787472"/>
    </source>
</evidence>
<dbReference type="SUPFAM" id="SSF51735">
    <property type="entry name" value="NAD(P)-binding Rossmann-fold domains"/>
    <property type="match status" value="1"/>
</dbReference>
<dbReference type="Pfam" id="PF13561">
    <property type="entry name" value="adh_short_C2"/>
    <property type="match status" value="1"/>
</dbReference>
<evidence type="ECO:0000256" key="1">
    <source>
        <dbReference type="ARBA" id="ARBA00006484"/>
    </source>
</evidence>
<sequence>MKNYQDQVILITGASGGLGQEAAKQFGKLGAKLALSDINAEKLALLANELREHDIDVLTMVCDVRDEDQVKAFVAATVERFGHLHAAINNAGIDPEHALLADTSLEEYQRTMDINVQGVFLCMKYQIQQMLTQGGGAICNIASVAGVGGAPFMSAYAASKHAVIGLTKSAAFEYGKFNIRVNAVCPFITMTDMFEQTLAQFPDREAALKHFGKTAALKRVAQPEEVVQAMLFACDPNNSYMTGHELVIDGGMTAV</sequence>
<organism evidence="4 5">
    <name type="scientific">Pseudomaricurvus hydrocarbonicus</name>
    <dbReference type="NCBI Taxonomy" id="1470433"/>
    <lineage>
        <taxon>Bacteria</taxon>
        <taxon>Pseudomonadati</taxon>
        <taxon>Pseudomonadota</taxon>
        <taxon>Gammaproteobacteria</taxon>
        <taxon>Cellvibrionales</taxon>
        <taxon>Cellvibrionaceae</taxon>
        <taxon>Pseudomaricurvus</taxon>
    </lineage>
</organism>
<name>A0A9E5MKJ7_9GAMM</name>